<evidence type="ECO:0000313" key="2">
    <source>
        <dbReference type="EMBL" id="USW58091.1"/>
    </source>
</evidence>
<evidence type="ECO:0000313" key="3">
    <source>
        <dbReference type="Proteomes" id="UP001056384"/>
    </source>
</evidence>
<dbReference type="InterPro" id="IPR036291">
    <property type="entry name" value="NAD(P)-bd_dom_sf"/>
</dbReference>
<dbReference type="PANTHER" id="PTHR45033">
    <property type="match status" value="1"/>
</dbReference>
<sequence length="254" mass="27711">MGGRSEHPERPILRCLRISLVRIQAISLNYRDILVTNNDPNYIVPAKPNLIPCCDGAGILESTGPNSIWQPGDRVFFHPNTWHTGSDPRDFDIFKTLRGGDVDGTLQKSVVADDDRLIRAPEEGLTMEEGSTIYTAGVTAWKCVEVLPPQLGATVIATSSSDEKLQVAKQLGAKHLINYRKTPDWATEVLTVTGGKVQGILGAGSREMAQELATFMETHQIHPPIAQTFAFEQADQALSALEQLTSPGKIVVKV</sequence>
<dbReference type="Gene3D" id="3.90.180.10">
    <property type="entry name" value="Medium-chain alcohol dehydrogenases, catalytic domain"/>
    <property type="match status" value="2"/>
</dbReference>
<dbReference type="PANTHER" id="PTHR45033:SF2">
    <property type="entry name" value="ZINC-TYPE ALCOHOL DEHYDROGENASE-LIKE PROTEIN C1773.06C"/>
    <property type="match status" value="1"/>
</dbReference>
<name>A0A9Q9B820_9PEZI</name>
<dbReference type="Proteomes" id="UP001056384">
    <property type="component" value="Chromosome 10"/>
</dbReference>
<organism evidence="2 3">
    <name type="scientific">Septoria linicola</name>
    <dbReference type="NCBI Taxonomy" id="215465"/>
    <lineage>
        <taxon>Eukaryota</taxon>
        <taxon>Fungi</taxon>
        <taxon>Dikarya</taxon>
        <taxon>Ascomycota</taxon>
        <taxon>Pezizomycotina</taxon>
        <taxon>Dothideomycetes</taxon>
        <taxon>Dothideomycetidae</taxon>
        <taxon>Mycosphaerellales</taxon>
        <taxon>Mycosphaerellaceae</taxon>
        <taxon>Septoria</taxon>
    </lineage>
</organism>
<dbReference type="AlphaFoldDB" id="A0A9Q9B820"/>
<feature type="domain" description="Enoyl reductase (ER)" evidence="1">
    <location>
        <begin position="3"/>
        <end position="252"/>
    </location>
</feature>
<dbReference type="Pfam" id="PF00107">
    <property type="entry name" value="ADH_zinc_N"/>
    <property type="match status" value="1"/>
</dbReference>
<dbReference type="InterPro" id="IPR052711">
    <property type="entry name" value="Zinc_ADH-like"/>
</dbReference>
<gene>
    <name evidence="2" type="ORF">Slin15195_G114100</name>
</gene>
<dbReference type="InterPro" id="IPR011032">
    <property type="entry name" value="GroES-like_sf"/>
</dbReference>
<dbReference type="InterPro" id="IPR013154">
    <property type="entry name" value="ADH-like_N"/>
</dbReference>
<keyword evidence="3" id="KW-1185">Reference proteome</keyword>
<dbReference type="Pfam" id="PF08240">
    <property type="entry name" value="ADH_N"/>
    <property type="match status" value="1"/>
</dbReference>
<dbReference type="Gene3D" id="3.40.50.720">
    <property type="entry name" value="NAD(P)-binding Rossmann-like Domain"/>
    <property type="match status" value="3"/>
</dbReference>
<accession>A0A9Q9B820</accession>
<dbReference type="GO" id="GO:0016491">
    <property type="term" value="F:oxidoreductase activity"/>
    <property type="evidence" value="ECO:0007669"/>
    <property type="project" value="InterPro"/>
</dbReference>
<proteinExistence type="predicted"/>
<dbReference type="InterPro" id="IPR013149">
    <property type="entry name" value="ADH-like_C"/>
</dbReference>
<protein>
    <submittedName>
        <fullName evidence="2">GroES-like superfamily, alcohol dehydrogenase-like, NAD(P)-binding domain superfamily</fullName>
    </submittedName>
</protein>
<dbReference type="InterPro" id="IPR020843">
    <property type="entry name" value="ER"/>
</dbReference>
<dbReference type="Pfam" id="PF13602">
    <property type="entry name" value="ADH_zinc_N_2"/>
    <property type="match status" value="1"/>
</dbReference>
<reference evidence="2" key="1">
    <citation type="submission" date="2022-06" db="EMBL/GenBank/DDBJ databases">
        <title>Complete genome sequences of two strains of the flax pathogen Septoria linicola.</title>
        <authorList>
            <person name="Lapalu N."/>
            <person name="Simon A."/>
            <person name="Demenou B."/>
            <person name="Paumier D."/>
            <person name="Guillot M.-P."/>
            <person name="Gout L."/>
            <person name="Valade R."/>
        </authorList>
    </citation>
    <scope>NUCLEOTIDE SEQUENCE</scope>
    <source>
        <strain evidence="2">SE15195</strain>
    </source>
</reference>
<dbReference type="SUPFAM" id="SSF51735">
    <property type="entry name" value="NAD(P)-binding Rossmann-fold domains"/>
    <property type="match status" value="1"/>
</dbReference>
<dbReference type="SMART" id="SM00829">
    <property type="entry name" value="PKS_ER"/>
    <property type="match status" value="1"/>
</dbReference>
<dbReference type="SUPFAM" id="SSF50129">
    <property type="entry name" value="GroES-like"/>
    <property type="match status" value="1"/>
</dbReference>
<evidence type="ECO:0000259" key="1">
    <source>
        <dbReference type="SMART" id="SM00829"/>
    </source>
</evidence>
<dbReference type="EMBL" id="CP099427">
    <property type="protein sequence ID" value="USW58091.1"/>
    <property type="molecule type" value="Genomic_DNA"/>
</dbReference>